<dbReference type="RefSeq" id="XP_003331357.2">
    <property type="nucleotide sequence ID" value="XM_003331309.2"/>
</dbReference>
<reference key="1">
    <citation type="submission" date="2007-01" db="EMBL/GenBank/DDBJ databases">
        <title>The Genome Sequence of Puccinia graminis f. sp. tritici Strain CRL 75-36-700-3.</title>
        <authorList>
            <consortium name="The Broad Institute Genome Sequencing Platform"/>
            <person name="Birren B."/>
            <person name="Lander E."/>
            <person name="Galagan J."/>
            <person name="Nusbaum C."/>
            <person name="Devon K."/>
            <person name="Cuomo C."/>
            <person name="Jaffe D."/>
            <person name="Butler J."/>
            <person name="Alvarez P."/>
            <person name="Gnerre S."/>
            <person name="Grabherr M."/>
            <person name="Mauceli E."/>
            <person name="Brockman W."/>
            <person name="Young S."/>
            <person name="LaButti K."/>
            <person name="Sykes S."/>
            <person name="DeCaprio D."/>
            <person name="Crawford M."/>
            <person name="Koehrsen M."/>
            <person name="Engels R."/>
            <person name="Montgomery P."/>
            <person name="Pearson M."/>
            <person name="Howarth C."/>
            <person name="Larson L."/>
            <person name="White J."/>
            <person name="Zeng Q."/>
            <person name="Kodira C."/>
            <person name="Yandava C."/>
            <person name="Alvarado L."/>
            <person name="O'Leary S."/>
            <person name="Szabo L."/>
            <person name="Dean R."/>
            <person name="Schein J."/>
        </authorList>
    </citation>
    <scope>NUCLEOTIDE SEQUENCE</scope>
    <source>
        <strain>CRL 75-36-700-3</strain>
    </source>
</reference>
<evidence type="ECO:0000313" key="2">
    <source>
        <dbReference type="Proteomes" id="UP000008783"/>
    </source>
</evidence>
<dbReference type="KEGG" id="pgr:PGTG_12679"/>
<reference evidence="2" key="2">
    <citation type="journal article" date="2011" name="Proc. Natl. Acad. Sci. U.S.A.">
        <title>Obligate biotrophy features unraveled by the genomic analysis of rust fungi.</title>
        <authorList>
            <person name="Duplessis S."/>
            <person name="Cuomo C.A."/>
            <person name="Lin Y.-C."/>
            <person name="Aerts A."/>
            <person name="Tisserant E."/>
            <person name="Veneault-Fourrey C."/>
            <person name="Joly D.L."/>
            <person name="Hacquard S."/>
            <person name="Amselem J."/>
            <person name="Cantarel B.L."/>
            <person name="Chiu R."/>
            <person name="Coutinho P.M."/>
            <person name="Feau N."/>
            <person name="Field M."/>
            <person name="Frey P."/>
            <person name="Gelhaye E."/>
            <person name="Goldberg J."/>
            <person name="Grabherr M.G."/>
            <person name="Kodira C.D."/>
            <person name="Kohler A."/>
            <person name="Kuees U."/>
            <person name="Lindquist E.A."/>
            <person name="Lucas S.M."/>
            <person name="Mago R."/>
            <person name="Mauceli E."/>
            <person name="Morin E."/>
            <person name="Murat C."/>
            <person name="Pangilinan J.L."/>
            <person name="Park R."/>
            <person name="Pearson M."/>
            <person name="Quesneville H."/>
            <person name="Rouhier N."/>
            <person name="Sakthikumar S."/>
            <person name="Salamov A.A."/>
            <person name="Schmutz J."/>
            <person name="Selles B."/>
            <person name="Shapiro H."/>
            <person name="Tanguay P."/>
            <person name="Tuskan G.A."/>
            <person name="Henrissat B."/>
            <person name="Van de Peer Y."/>
            <person name="Rouze P."/>
            <person name="Ellis J.G."/>
            <person name="Dodds P.N."/>
            <person name="Schein J.E."/>
            <person name="Zhong S."/>
            <person name="Hamelin R.C."/>
            <person name="Grigoriev I.V."/>
            <person name="Szabo L.J."/>
            <person name="Martin F."/>
        </authorList>
    </citation>
    <scope>NUCLEOTIDE SEQUENCE [LARGE SCALE GENOMIC DNA]</scope>
    <source>
        <strain evidence="2">CRL 75-36-700-3 / race SCCL</strain>
    </source>
</reference>
<dbReference type="VEuPathDB" id="FungiDB:PGTG_12679"/>
<sequence>MADKTSVVGLGIVMSKREVADPEASTSSKNLVIVLQHTDYDPVAKAQVQFNTQYIIGGRKNLANTFGLFQLGREILISGHITGYEHAQFMWIAISVSVTVGHQSVNSQALITSQVGEAKPRRPGLISVGEDLSQPQAEVIVDTQILGSSSGTVEGLDVGPVHNEGQNSSNSVNYYDNVALTSGKKRTKKEILADAKRAKLNMSSV</sequence>
<evidence type="ECO:0000313" key="1">
    <source>
        <dbReference type="EMBL" id="EFP86938.2"/>
    </source>
</evidence>
<dbReference type="InParanoid" id="E3KRL3"/>
<dbReference type="GeneID" id="10541851"/>
<organism evidence="1 2">
    <name type="scientific">Puccinia graminis f. sp. tritici (strain CRL 75-36-700-3 / race SCCL)</name>
    <name type="common">Black stem rust fungus</name>
    <dbReference type="NCBI Taxonomy" id="418459"/>
    <lineage>
        <taxon>Eukaryota</taxon>
        <taxon>Fungi</taxon>
        <taxon>Dikarya</taxon>
        <taxon>Basidiomycota</taxon>
        <taxon>Pucciniomycotina</taxon>
        <taxon>Pucciniomycetes</taxon>
        <taxon>Pucciniales</taxon>
        <taxon>Pucciniaceae</taxon>
        <taxon>Puccinia</taxon>
    </lineage>
</organism>
<dbReference type="OrthoDB" id="10465964at2759"/>
<proteinExistence type="predicted"/>
<protein>
    <submittedName>
        <fullName evidence="1">Uncharacterized protein</fullName>
    </submittedName>
</protein>
<dbReference type="AlphaFoldDB" id="E3KRL3"/>
<gene>
    <name evidence="1" type="ORF">PGTG_12679</name>
</gene>
<name>E3KRL3_PUCGT</name>
<dbReference type="Proteomes" id="UP000008783">
    <property type="component" value="Unassembled WGS sequence"/>
</dbReference>
<accession>E3KRL3</accession>
<dbReference type="HOGENOM" id="CLU_047292_0_0_1"/>
<keyword evidence="2" id="KW-1185">Reference proteome</keyword>
<dbReference type="EMBL" id="DS178303">
    <property type="protein sequence ID" value="EFP86938.2"/>
    <property type="molecule type" value="Genomic_DNA"/>
</dbReference>